<dbReference type="SMART" id="SM00220">
    <property type="entry name" value="S_TKc"/>
    <property type="match status" value="1"/>
</dbReference>
<dbReference type="Gene3D" id="2.130.10.10">
    <property type="entry name" value="YVTN repeat-like/Quinoprotein amine dehydrogenase"/>
    <property type="match status" value="1"/>
</dbReference>
<sequence>MLNLKHPNIVPLIGVCTKPLALILDLAPMGALDQILRNYRRSGSKFDPHILQQIVFQIAKALEYLHQQRIIYRDLKSENILVWSIPVPLQDPYAVNTHVKMADYGISRLSLPSGTKGFGGTEGFMAPEIIKYNGEEEYTEKVDCFSFGMFIYELITMHQPFENHESVKESILEGHRPALTYRETAYPSYLLDLMAVCWSQSPKERPSASQIVSIVSAPEFTHLYDVVSLNHSADVISCTRIPLPLSEDNENNGDEIWLPCSNGKLDRLAFSITNWFHYRSANVSHKITAICTVDDHSIWLGDAEGQIHAYSSNDSKYMFSYKLITDQEVGVKRIVTLIDRHRVAVGLENGRIFLVRSDMSPLAPTMGEGSFVMSELGSSTILFDFIAVNSNKTCELWCGENQGRISVYTIKQNVAINYEVLQHFDYTGLDTQVMSLSASRGHNLVWSYVHPGCIVYQWDVVTRKIMNKLDCSKLIPCSESLKSISIEERLSPGKCQITSICAVGDELYLGTAWGCIVVVEQDTARPITVFRPYEQEVTCMTAACEGNAIISIGHGYRSLLKRYLSHCNDMADVTGTTFAILWSTRNWNAY</sequence>
<dbReference type="InterPro" id="IPR015943">
    <property type="entry name" value="WD40/YVTN_repeat-like_dom_sf"/>
</dbReference>
<dbReference type="Pfam" id="PF00069">
    <property type="entry name" value="Pkinase"/>
    <property type="match status" value="1"/>
</dbReference>
<dbReference type="InterPro" id="IPR050167">
    <property type="entry name" value="Ser_Thr_protein_kinase"/>
</dbReference>
<dbReference type="InterPro" id="IPR011009">
    <property type="entry name" value="Kinase-like_dom_sf"/>
</dbReference>
<organism evidence="2">
    <name type="scientific">Schizaphis graminum</name>
    <name type="common">Green bug aphid</name>
    <dbReference type="NCBI Taxonomy" id="13262"/>
    <lineage>
        <taxon>Eukaryota</taxon>
        <taxon>Metazoa</taxon>
        <taxon>Ecdysozoa</taxon>
        <taxon>Arthropoda</taxon>
        <taxon>Hexapoda</taxon>
        <taxon>Insecta</taxon>
        <taxon>Pterygota</taxon>
        <taxon>Neoptera</taxon>
        <taxon>Paraneoptera</taxon>
        <taxon>Hemiptera</taxon>
        <taxon>Sternorrhyncha</taxon>
        <taxon>Aphidomorpha</taxon>
        <taxon>Aphidoidea</taxon>
        <taxon>Aphididae</taxon>
        <taxon>Aphidini</taxon>
        <taxon>Schizaphis</taxon>
    </lineage>
</organism>
<feature type="domain" description="Protein kinase" evidence="1">
    <location>
        <begin position="1"/>
        <end position="220"/>
    </location>
</feature>
<reference evidence="2" key="1">
    <citation type="submission" date="2018-04" db="EMBL/GenBank/DDBJ databases">
        <title>Transcriptome of Schizaphis graminum biotype I.</title>
        <authorList>
            <person name="Scully E.D."/>
            <person name="Geib S.M."/>
            <person name="Palmer N.A."/>
            <person name="Koch K."/>
            <person name="Bradshaw J."/>
            <person name="Heng-Moss T."/>
            <person name="Sarath G."/>
        </authorList>
    </citation>
    <scope>NUCLEOTIDE SEQUENCE</scope>
</reference>
<dbReference type="Gene3D" id="1.10.510.10">
    <property type="entry name" value="Transferase(Phosphotransferase) domain 1"/>
    <property type="match status" value="1"/>
</dbReference>
<proteinExistence type="predicted"/>
<dbReference type="InterPro" id="IPR000719">
    <property type="entry name" value="Prot_kinase_dom"/>
</dbReference>
<dbReference type="InterPro" id="IPR056602">
    <property type="entry name" value="Beta-prop_LRRK2"/>
</dbReference>
<accession>A0A2S2NHT2</accession>
<dbReference type="InterPro" id="IPR008271">
    <property type="entry name" value="Ser/Thr_kinase_AS"/>
</dbReference>
<dbReference type="PANTHER" id="PTHR23257:SF958">
    <property type="entry name" value="SERINE_THREONINE-PROTEIN KINASE WNK4"/>
    <property type="match status" value="1"/>
</dbReference>
<dbReference type="FunFam" id="1.10.510.10:FF:001242">
    <property type="entry name" value="Leucine-rich repeat serine/threonine-protein kinase 1"/>
    <property type="match status" value="1"/>
</dbReference>
<keyword evidence="2" id="KW-0808">Transferase</keyword>
<protein>
    <submittedName>
        <fullName evidence="2">Leucine-rich repeat serine/threonine-protein kinase 1</fullName>
    </submittedName>
</protein>
<name>A0A2S2NHT2_SCHGA</name>
<dbReference type="GO" id="GO:0007165">
    <property type="term" value="P:signal transduction"/>
    <property type="evidence" value="ECO:0007669"/>
    <property type="project" value="TreeGrafter"/>
</dbReference>
<dbReference type="GO" id="GO:0004672">
    <property type="term" value="F:protein kinase activity"/>
    <property type="evidence" value="ECO:0007669"/>
    <property type="project" value="InterPro"/>
</dbReference>
<keyword evidence="2" id="KW-0418">Kinase</keyword>
<dbReference type="PROSITE" id="PS50011">
    <property type="entry name" value="PROTEIN_KINASE_DOM"/>
    <property type="match status" value="1"/>
</dbReference>
<gene>
    <name evidence="2" type="primary">lrk-1_0</name>
    <name evidence="2" type="ORF">g.47469</name>
</gene>
<dbReference type="PROSITE" id="PS00108">
    <property type="entry name" value="PROTEIN_KINASE_ST"/>
    <property type="match status" value="1"/>
</dbReference>
<dbReference type="PANTHER" id="PTHR23257">
    <property type="entry name" value="SERINE-THREONINE PROTEIN KINASE"/>
    <property type="match status" value="1"/>
</dbReference>
<dbReference type="SUPFAM" id="SSF56112">
    <property type="entry name" value="Protein kinase-like (PK-like)"/>
    <property type="match status" value="1"/>
</dbReference>
<dbReference type="GO" id="GO:0005524">
    <property type="term" value="F:ATP binding"/>
    <property type="evidence" value="ECO:0007669"/>
    <property type="project" value="InterPro"/>
</dbReference>
<evidence type="ECO:0000259" key="1">
    <source>
        <dbReference type="PROSITE" id="PS50011"/>
    </source>
</evidence>
<dbReference type="Pfam" id="PF23748">
    <property type="entry name" value="Beta-prop_LRRK2"/>
    <property type="match status" value="1"/>
</dbReference>
<dbReference type="EMBL" id="GGMR01003707">
    <property type="protein sequence ID" value="MBY16326.1"/>
    <property type="molecule type" value="Transcribed_RNA"/>
</dbReference>
<dbReference type="GO" id="GO:0005737">
    <property type="term" value="C:cytoplasm"/>
    <property type="evidence" value="ECO:0007669"/>
    <property type="project" value="TreeGrafter"/>
</dbReference>
<evidence type="ECO:0000313" key="2">
    <source>
        <dbReference type="EMBL" id="MBY16326.1"/>
    </source>
</evidence>
<dbReference type="InterPro" id="IPR011047">
    <property type="entry name" value="Quinoprotein_ADH-like_sf"/>
</dbReference>
<dbReference type="AlphaFoldDB" id="A0A2S2NHT2"/>
<dbReference type="SUPFAM" id="SSF50998">
    <property type="entry name" value="Quinoprotein alcohol dehydrogenase-like"/>
    <property type="match status" value="1"/>
</dbReference>